<reference evidence="2" key="1">
    <citation type="submission" date="2015-04" db="UniProtKB">
        <authorList>
            <consortium name="EnsemblPlants"/>
        </authorList>
    </citation>
    <scope>IDENTIFICATION</scope>
</reference>
<evidence type="ECO:0000313" key="3">
    <source>
        <dbReference type="Proteomes" id="UP000026961"/>
    </source>
</evidence>
<dbReference type="HOGENOM" id="CLU_2761911_0_0_1"/>
<feature type="region of interest" description="Disordered" evidence="1">
    <location>
        <begin position="47"/>
        <end position="70"/>
    </location>
</feature>
<accession>A0A0E0A2K0</accession>
<organism evidence="2">
    <name type="scientific">Oryza glumipatula</name>
    <dbReference type="NCBI Taxonomy" id="40148"/>
    <lineage>
        <taxon>Eukaryota</taxon>
        <taxon>Viridiplantae</taxon>
        <taxon>Streptophyta</taxon>
        <taxon>Embryophyta</taxon>
        <taxon>Tracheophyta</taxon>
        <taxon>Spermatophyta</taxon>
        <taxon>Magnoliopsida</taxon>
        <taxon>Liliopsida</taxon>
        <taxon>Poales</taxon>
        <taxon>Poaceae</taxon>
        <taxon>BOP clade</taxon>
        <taxon>Oryzoideae</taxon>
        <taxon>Oryzeae</taxon>
        <taxon>Oryzinae</taxon>
        <taxon>Oryza</taxon>
    </lineage>
</organism>
<dbReference type="Gramene" id="OGLUM05G26800.1">
    <property type="protein sequence ID" value="OGLUM05G26800.1"/>
    <property type="gene ID" value="OGLUM05G26800"/>
</dbReference>
<dbReference type="EnsemblPlants" id="OGLUM05G26800.1">
    <property type="protein sequence ID" value="OGLUM05G26800.1"/>
    <property type="gene ID" value="OGLUM05G26800"/>
</dbReference>
<protein>
    <submittedName>
        <fullName evidence="2">Uncharacterized protein</fullName>
    </submittedName>
</protein>
<reference evidence="2" key="2">
    <citation type="submission" date="2018-05" db="EMBL/GenBank/DDBJ databases">
        <title>OgluRS3 (Oryza glumaepatula Reference Sequence Version 3).</title>
        <authorList>
            <person name="Zhang J."/>
            <person name="Kudrna D."/>
            <person name="Lee S."/>
            <person name="Talag J."/>
            <person name="Welchert J."/>
            <person name="Wing R.A."/>
        </authorList>
    </citation>
    <scope>NUCLEOTIDE SEQUENCE [LARGE SCALE GENOMIC DNA]</scope>
</reference>
<dbReference type="AlphaFoldDB" id="A0A0E0A2K0"/>
<keyword evidence="3" id="KW-1185">Reference proteome</keyword>
<name>A0A0E0A2K0_9ORYZ</name>
<proteinExistence type="predicted"/>
<sequence length="70" mass="7686">MEQSIDDVHVFVCNLAPVFWVTPPKGCSAPENHPPREMTVSHGHVGLQMAPHSGSLGDPIRIPQCERSRT</sequence>
<dbReference type="Proteomes" id="UP000026961">
    <property type="component" value="Chromosome 5"/>
</dbReference>
<evidence type="ECO:0000313" key="2">
    <source>
        <dbReference type="EnsemblPlants" id="OGLUM05G26800.1"/>
    </source>
</evidence>
<evidence type="ECO:0000256" key="1">
    <source>
        <dbReference type="SAM" id="MobiDB-lite"/>
    </source>
</evidence>